<evidence type="ECO:0000256" key="1">
    <source>
        <dbReference type="ARBA" id="ARBA00004496"/>
    </source>
</evidence>
<evidence type="ECO:0000256" key="5">
    <source>
        <dbReference type="ARBA" id="ARBA00022618"/>
    </source>
</evidence>
<evidence type="ECO:0000256" key="9">
    <source>
        <dbReference type="SAM" id="Coils"/>
    </source>
</evidence>
<reference evidence="11 12" key="1">
    <citation type="submission" date="2017-06" db="EMBL/GenBank/DDBJ databases">
        <authorList>
            <person name="Kim H.J."/>
            <person name="Triplett B.A."/>
        </authorList>
    </citation>
    <scope>NUCLEOTIDE SEQUENCE [LARGE SCALE GENOMIC DNA]</scope>
    <source>
        <strain evidence="11 12">DSM 43151</strain>
    </source>
</reference>
<evidence type="ECO:0000256" key="10">
    <source>
        <dbReference type="SAM" id="MobiDB-lite"/>
    </source>
</evidence>
<keyword evidence="5" id="KW-0132">Cell division</keyword>
<evidence type="ECO:0000256" key="7">
    <source>
        <dbReference type="ARBA" id="ARBA00023306"/>
    </source>
</evidence>
<dbReference type="GO" id="GO:0005737">
    <property type="term" value="C:cytoplasm"/>
    <property type="evidence" value="ECO:0007669"/>
    <property type="project" value="UniProtKB-SubCell"/>
</dbReference>
<evidence type="ECO:0000256" key="3">
    <source>
        <dbReference type="ARBA" id="ARBA00018787"/>
    </source>
</evidence>
<evidence type="ECO:0000256" key="2">
    <source>
        <dbReference type="ARBA" id="ARBA00009008"/>
    </source>
</evidence>
<dbReference type="Pfam" id="PF05103">
    <property type="entry name" value="DivIVA"/>
    <property type="match status" value="1"/>
</dbReference>
<comment type="subcellular location">
    <subcellularLocation>
        <location evidence="1">Cytoplasm</location>
    </subcellularLocation>
</comment>
<dbReference type="EMBL" id="FZNR01000026">
    <property type="protein sequence ID" value="SNS86640.1"/>
    <property type="molecule type" value="Genomic_DNA"/>
</dbReference>
<protein>
    <recommendedName>
        <fullName evidence="3">Cell wall synthesis protein Wag31</fullName>
    </recommendedName>
    <alternativeName>
        <fullName evidence="8">Antigen 84</fullName>
    </alternativeName>
</protein>
<comment type="similarity">
    <text evidence="2">Belongs to the DivIVA family.</text>
</comment>
<gene>
    <name evidence="11" type="ORF">SAMN06264365_126107</name>
</gene>
<organism evidence="11 12">
    <name type="scientific">Actinoplanes regularis</name>
    <dbReference type="NCBI Taxonomy" id="52697"/>
    <lineage>
        <taxon>Bacteria</taxon>
        <taxon>Bacillati</taxon>
        <taxon>Actinomycetota</taxon>
        <taxon>Actinomycetes</taxon>
        <taxon>Micromonosporales</taxon>
        <taxon>Micromonosporaceae</taxon>
        <taxon>Actinoplanes</taxon>
    </lineage>
</organism>
<evidence type="ECO:0000313" key="12">
    <source>
        <dbReference type="Proteomes" id="UP000198415"/>
    </source>
</evidence>
<proteinExistence type="inferred from homology"/>
<feature type="coiled-coil region" evidence="9">
    <location>
        <begin position="144"/>
        <end position="204"/>
    </location>
</feature>
<dbReference type="InterPro" id="IPR007793">
    <property type="entry name" value="DivIVA_fam"/>
</dbReference>
<dbReference type="RefSeq" id="WP_089298342.1">
    <property type="nucleotide sequence ID" value="NZ_BOMU01000106.1"/>
</dbReference>
<dbReference type="NCBIfam" id="TIGR03544">
    <property type="entry name" value="DivI1A_domain"/>
    <property type="match status" value="1"/>
</dbReference>
<keyword evidence="4" id="KW-0963">Cytoplasm</keyword>
<accession>A0A239HZ65</accession>
<dbReference type="GO" id="GO:0051301">
    <property type="term" value="P:cell division"/>
    <property type="evidence" value="ECO:0007669"/>
    <property type="project" value="UniProtKB-KW"/>
</dbReference>
<keyword evidence="12" id="KW-1185">Reference proteome</keyword>
<feature type="region of interest" description="Disordered" evidence="10">
    <location>
        <begin position="80"/>
        <end position="120"/>
    </location>
</feature>
<dbReference type="PANTHER" id="PTHR35794">
    <property type="entry name" value="CELL DIVISION PROTEIN DIVIVA"/>
    <property type="match status" value="1"/>
</dbReference>
<keyword evidence="6 9" id="KW-0175">Coiled coil</keyword>
<evidence type="ECO:0000256" key="8">
    <source>
        <dbReference type="ARBA" id="ARBA00031737"/>
    </source>
</evidence>
<evidence type="ECO:0000256" key="6">
    <source>
        <dbReference type="ARBA" id="ARBA00023054"/>
    </source>
</evidence>
<dbReference type="InterPro" id="IPR019933">
    <property type="entry name" value="DivIVA_domain"/>
</dbReference>
<evidence type="ECO:0000256" key="4">
    <source>
        <dbReference type="ARBA" id="ARBA00022490"/>
    </source>
</evidence>
<dbReference type="Proteomes" id="UP000198415">
    <property type="component" value="Unassembled WGS sequence"/>
</dbReference>
<dbReference type="OrthoDB" id="9815492at2"/>
<keyword evidence="7" id="KW-0131">Cell cycle</keyword>
<evidence type="ECO:0000313" key="11">
    <source>
        <dbReference type="EMBL" id="SNS86640.1"/>
    </source>
</evidence>
<dbReference type="Gene3D" id="6.10.250.660">
    <property type="match status" value="1"/>
</dbReference>
<dbReference type="AlphaFoldDB" id="A0A239HZ65"/>
<sequence length="222" mass="24444">MPLTPADVNGITFQKAALGSRGYDAEEVDALREEITQEIARLLAENAALQDQARRVDAAAEDDQAALSAVSAELDRARAARDRAERDAHSLHGRLEAARRETAGRETARRETAGRETAEPLADDGGRVLAVARRTAEEHLASVSQESEDMLLDAREQSEQLIERARSTANGIEEASRRRDTEAAAELRDEHAALEHEVAELTEFAENYRVALEDDVRHQAEL</sequence>
<feature type="compositionally biased region" description="Basic and acidic residues" evidence="10">
    <location>
        <begin position="80"/>
        <end position="118"/>
    </location>
</feature>
<name>A0A239HZ65_9ACTN</name>
<dbReference type="PANTHER" id="PTHR35794:SF2">
    <property type="entry name" value="CELL DIVISION PROTEIN DIVIVA"/>
    <property type="match status" value="1"/>
</dbReference>